<dbReference type="PANTHER" id="PTHR43436">
    <property type="entry name" value="ARAC-FAMILY TRANSCRIPTIONAL REGULATOR"/>
    <property type="match status" value="1"/>
</dbReference>
<dbReference type="EMBL" id="JAEEGC010000137">
    <property type="protein sequence ID" value="MBV7275807.1"/>
    <property type="molecule type" value="Genomic_DNA"/>
</dbReference>
<reference evidence="2" key="1">
    <citation type="submission" date="2020-12" db="EMBL/GenBank/DDBJ databases">
        <title>Clostridium thailandense sp. nov., a novel acetogenic bacterium isolated from peat land soil in Thailand.</title>
        <authorList>
            <person name="Chaikitkaew S."/>
            <person name="Birkeland N.K."/>
        </authorList>
    </citation>
    <scope>NUCLEOTIDE SEQUENCE</scope>
    <source>
        <strain evidence="2">PL3</strain>
    </source>
</reference>
<accession>A0A949TSQ0</accession>
<dbReference type="SMART" id="SM00342">
    <property type="entry name" value="HTH_ARAC"/>
    <property type="match status" value="1"/>
</dbReference>
<dbReference type="AlphaFoldDB" id="A0A949TSQ0"/>
<keyword evidence="3" id="KW-1185">Reference proteome</keyword>
<dbReference type="RefSeq" id="WP_218322856.1">
    <property type="nucleotide sequence ID" value="NZ_JAEEGC010000137.1"/>
</dbReference>
<protein>
    <submittedName>
        <fullName evidence="2">AraC family transcriptional regulator</fullName>
    </submittedName>
</protein>
<dbReference type="Pfam" id="PF12833">
    <property type="entry name" value="HTH_18"/>
    <property type="match status" value="1"/>
</dbReference>
<dbReference type="Pfam" id="PF06719">
    <property type="entry name" value="AraC_N"/>
    <property type="match status" value="1"/>
</dbReference>
<organism evidence="2 3">
    <name type="scientific">Clostridium thailandense</name>
    <dbReference type="NCBI Taxonomy" id="2794346"/>
    <lineage>
        <taxon>Bacteria</taxon>
        <taxon>Bacillati</taxon>
        <taxon>Bacillota</taxon>
        <taxon>Clostridia</taxon>
        <taxon>Eubacteriales</taxon>
        <taxon>Clostridiaceae</taxon>
        <taxon>Clostridium</taxon>
    </lineage>
</organism>
<feature type="domain" description="HTH araC/xylS-type" evidence="1">
    <location>
        <begin position="212"/>
        <end position="310"/>
    </location>
</feature>
<evidence type="ECO:0000313" key="3">
    <source>
        <dbReference type="Proteomes" id="UP000694308"/>
    </source>
</evidence>
<dbReference type="PROSITE" id="PS01124">
    <property type="entry name" value="HTH_ARAC_FAMILY_2"/>
    <property type="match status" value="1"/>
</dbReference>
<dbReference type="PANTHER" id="PTHR43436:SF1">
    <property type="entry name" value="TRANSCRIPTIONAL REGULATORY PROTEIN"/>
    <property type="match status" value="1"/>
</dbReference>
<evidence type="ECO:0000259" key="1">
    <source>
        <dbReference type="PROSITE" id="PS01124"/>
    </source>
</evidence>
<sequence length="319" mass="35433">MIITGENFIFPTSANAENVLETEITRLAHLLHTYTSHDGVVSLPIPGLHIARYSDIALDCIKTFYLPSWGIVAQGAKSITVGQETYQLGKSQMMMHPVSLPVTLNAIKASKSKPLLAVRLDLNPQRIAELVLKVYPNGLPPVHQWSAGYVIDTDVSIVNAVIRLLECLQKPGDAELLGPLIMDEILIRLLRSPIGVHVAEMGFADSSVHQVAEAIAWLQENFSQQIKVADLAELTHMSVSSFHEHFKAVTSMTPMQYQKTLRLQEARHLMLSSQMDATTACRMVGYVSDSQFSRDYSSFFGASPRKDIARLRNHSQIQK</sequence>
<dbReference type="GO" id="GO:0043565">
    <property type="term" value="F:sequence-specific DNA binding"/>
    <property type="evidence" value="ECO:0007669"/>
    <property type="project" value="InterPro"/>
</dbReference>
<proteinExistence type="predicted"/>
<dbReference type="Proteomes" id="UP000694308">
    <property type="component" value="Unassembled WGS sequence"/>
</dbReference>
<dbReference type="InterPro" id="IPR018060">
    <property type="entry name" value="HTH_AraC"/>
</dbReference>
<dbReference type="GO" id="GO:0003700">
    <property type="term" value="F:DNA-binding transcription factor activity"/>
    <property type="evidence" value="ECO:0007669"/>
    <property type="project" value="InterPro"/>
</dbReference>
<gene>
    <name evidence="2" type="ORF">I6U48_23180</name>
</gene>
<evidence type="ECO:0000313" key="2">
    <source>
        <dbReference type="EMBL" id="MBV7275807.1"/>
    </source>
</evidence>
<dbReference type="InterPro" id="IPR009594">
    <property type="entry name" value="Tscrpt_reg_HTH_AraC_N"/>
</dbReference>
<comment type="caution">
    <text evidence="2">The sequence shown here is derived from an EMBL/GenBank/DDBJ whole genome shotgun (WGS) entry which is preliminary data.</text>
</comment>
<name>A0A949TSQ0_9CLOT</name>